<feature type="transmembrane region" description="Helical" evidence="7">
    <location>
        <begin position="321"/>
        <end position="339"/>
    </location>
</feature>
<feature type="domain" description="EXS" evidence="8">
    <location>
        <begin position="517"/>
        <end position="707"/>
    </location>
</feature>
<comment type="caution">
    <text evidence="10">The sequence shown here is derived from an EMBL/GenBank/DDBJ whole genome shotgun (WGS) entry which is preliminary data.</text>
</comment>
<keyword evidence="11" id="KW-1185">Reference proteome</keyword>
<dbReference type="PROSITE" id="PS51382">
    <property type="entry name" value="SPX"/>
    <property type="match status" value="1"/>
</dbReference>
<dbReference type="Pfam" id="PF03105">
    <property type="entry name" value="SPX"/>
    <property type="match status" value="2"/>
</dbReference>
<dbReference type="Proteomes" id="UP001473302">
    <property type="component" value="Unassembled WGS sequence"/>
</dbReference>
<evidence type="ECO:0000259" key="9">
    <source>
        <dbReference type="PROSITE" id="PS51382"/>
    </source>
</evidence>
<proteinExistence type="inferred from homology"/>
<comment type="similarity">
    <text evidence="2">Belongs to the SYG1 (TC 2.A.94) family.</text>
</comment>
<evidence type="ECO:0000259" key="8">
    <source>
        <dbReference type="PROSITE" id="PS51380"/>
    </source>
</evidence>
<evidence type="ECO:0000256" key="1">
    <source>
        <dbReference type="ARBA" id="ARBA00004141"/>
    </source>
</evidence>
<evidence type="ECO:0000256" key="5">
    <source>
        <dbReference type="ARBA" id="ARBA00023136"/>
    </source>
</evidence>
<comment type="subcellular location">
    <subcellularLocation>
        <location evidence="1">Membrane</location>
        <topology evidence="1">Multi-pass membrane protein</topology>
    </subcellularLocation>
</comment>
<feature type="transmembrane region" description="Helical" evidence="7">
    <location>
        <begin position="360"/>
        <end position="382"/>
    </location>
</feature>
<feature type="compositionally biased region" description="Acidic residues" evidence="6">
    <location>
        <begin position="818"/>
        <end position="844"/>
    </location>
</feature>
<evidence type="ECO:0000256" key="3">
    <source>
        <dbReference type="ARBA" id="ARBA00022692"/>
    </source>
</evidence>
<evidence type="ECO:0000256" key="4">
    <source>
        <dbReference type="ARBA" id="ARBA00022989"/>
    </source>
</evidence>
<feature type="region of interest" description="Disordered" evidence="6">
    <location>
        <begin position="810"/>
        <end position="852"/>
    </location>
</feature>
<keyword evidence="5 7" id="KW-0472">Membrane</keyword>
<name>A0ABP9YJC5_9FUNG</name>
<feature type="transmembrane region" description="Helical" evidence="7">
    <location>
        <begin position="402"/>
        <end position="424"/>
    </location>
</feature>
<dbReference type="EMBL" id="BAABUK010000002">
    <property type="protein sequence ID" value="GAA5806952.1"/>
    <property type="molecule type" value="Genomic_DNA"/>
</dbReference>
<accession>A0ABP9YJC5</accession>
<dbReference type="PROSITE" id="PS51380">
    <property type="entry name" value="EXS"/>
    <property type="match status" value="1"/>
</dbReference>
<dbReference type="InterPro" id="IPR004331">
    <property type="entry name" value="SPX_dom"/>
</dbReference>
<dbReference type="CDD" id="cd14475">
    <property type="entry name" value="SPX_SYG1_like"/>
    <property type="match status" value="1"/>
</dbReference>
<protein>
    <submittedName>
        <fullName evidence="10">Uncharacterized protein</fullName>
    </submittedName>
</protein>
<reference evidence="10 11" key="1">
    <citation type="submission" date="2024-04" db="EMBL/GenBank/DDBJ databases">
        <title>genome sequences of Mucor flavus KT1a and Helicostylum pulchrum KT1b strains isolated from the surface of a dry-aged beef.</title>
        <authorList>
            <person name="Toyotome T."/>
            <person name="Hosono M."/>
            <person name="Torimaru M."/>
            <person name="Fukuda K."/>
            <person name="Mikami N."/>
        </authorList>
    </citation>
    <scope>NUCLEOTIDE SEQUENCE [LARGE SCALE GENOMIC DNA]</scope>
    <source>
        <strain evidence="10 11">KT1a</strain>
    </source>
</reference>
<feature type="transmembrane region" description="Helical" evidence="7">
    <location>
        <begin position="582"/>
        <end position="601"/>
    </location>
</feature>
<evidence type="ECO:0000313" key="10">
    <source>
        <dbReference type="EMBL" id="GAA5806952.1"/>
    </source>
</evidence>
<feature type="transmembrane region" description="Helical" evidence="7">
    <location>
        <begin position="436"/>
        <end position="457"/>
    </location>
</feature>
<dbReference type="Pfam" id="PF03124">
    <property type="entry name" value="EXS"/>
    <property type="match status" value="1"/>
</dbReference>
<dbReference type="InterPro" id="IPR004342">
    <property type="entry name" value="EXS_C"/>
</dbReference>
<keyword evidence="3 7" id="KW-0812">Transmembrane</keyword>
<evidence type="ECO:0000256" key="7">
    <source>
        <dbReference type="SAM" id="Phobius"/>
    </source>
</evidence>
<organism evidence="10 11">
    <name type="scientific">Mucor flavus</name>
    <dbReference type="NCBI Taxonomy" id="439312"/>
    <lineage>
        <taxon>Eukaryota</taxon>
        <taxon>Fungi</taxon>
        <taxon>Fungi incertae sedis</taxon>
        <taxon>Mucoromycota</taxon>
        <taxon>Mucoromycotina</taxon>
        <taxon>Mucoromycetes</taxon>
        <taxon>Mucorales</taxon>
        <taxon>Mucorineae</taxon>
        <taxon>Mucoraceae</taxon>
        <taxon>Mucor</taxon>
    </lineage>
</organism>
<feature type="domain" description="SPX" evidence="9">
    <location>
        <begin position="1"/>
        <end position="268"/>
    </location>
</feature>
<keyword evidence="4 7" id="KW-1133">Transmembrane helix</keyword>
<sequence>MKFSKYLESQSVPEWRKAYINYKGLKKKLKQVERFRKSKERKAAIRLDNALQDMDDSDDSYYWFNKDEYSRPQSIISRISSKFTQRRSTSRRASFRSSTTTFSVLDEVLYHASSSERSFFDSLDYELNKISTFYDEKEVESRLKLEALKSQMQFIAEYGRHLLNIGTHQQVVPPEIVGHHRLYNWFRHQDPHTTSYTLSELSPNFDYVGDQRISYNVARNRLKKAITEFYRSLEFLKSYKTLNETGFQKILKKFDKVAGWKASNLYTQSIKKHHWANTTDLDGIIKDTETLYINEFADGHRRRGMRKLRAPEKDEDYNSTTLRVGIFLGIAIPLFIQSVQLACDPKTSKQLPNLETNIQIYACFLLPILFCLGFSVNLLVWHRSRINYKFIFELDPRQNLDYHQFAELPVIMLLISSIIMYMDFAQWFSPVIPSELCPLILFVILIAVMLCPFDILYCSARKWLGVALGRILLSYCFPVEFRDFFIADELNSLSYSIWTSSYFFCAYSWHWTDLGGNCNMSQMWIAPFLASLPPWWRLLQCFRRYRDSNETVHLLNAAKYTSSILAAIVTGLRRMYPSTAMTVFWILSSLLSSCYTSTWDIKMDWGLLRPNTENFLLRDELVFYKWTYYVAVPINVLLRFTWAITILSLRINAQLLAILLALLEAYRRIQWNFFRLENEHLNNCGQYRAIKEIPLPFVLSDTDLKSDMLSEDEERISILSSKGVTRPIDIMVNDHNNLSRRPSFNINSITNMDRNSISHDSVHRGSFYGRRDFENKHDDTTDIIGSVNTNKLGRGTSTLDNVLTRIKSLRNSIHSDESENDDDDDDEDDDESENDEDEDDDGYFEDIRHEEF</sequence>
<feature type="transmembrane region" description="Helical" evidence="7">
    <location>
        <begin position="640"/>
        <end position="663"/>
    </location>
</feature>
<evidence type="ECO:0000313" key="11">
    <source>
        <dbReference type="Proteomes" id="UP001473302"/>
    </source>
</evidence>
<evidence type="ECO:0000256" key="2">
    <source>
        <dbReference type="ARBA" id="ARBA00009665"/>
    </source>
</evidence>
<gene>
    <name evidence="10" type="ORF">MFLAVUS_000301</name>
</gene>
<dbReference type="PANTHER" id="PTHR10783">
    <property type="entry name" value="XENOTROPIC AND POLYTROPIC RETROVIRUS RECEPTOR 1-RELATED"/>
    <property type="match status" value="1"/>
</dbReference>
<dbReference type="PANTHER" id="PTHR10783:SF103">
    <property type="entry name" value="SOLUTE CARRIER FAMILY 53 MEMBER 1"/>
    <property type="match status" value="1"/>
</dbReference>
<evidence type="ECO:0000256" key="6">
    <source>
        <dbReference type="SAM" id="MobiDB-lite"/>
    </source>
</evidence>